<proteinExistence type="predicted"/>
<reference evidence="3 4" key="1">
    <citation type="submission" date="2024-03" db="EMBL/GenBank/DDBJ databases">
        <authorList>
            <person name="Jo J.-H."/>
        </authorList>
    </citation>
    <scope>NUCLEOTIDE SEQUENCE [LARGE SCALE GENOMIC DNA]</scope>
    <source>
        <strain evidence="3 4">AS3R-12</strain>
    </source>
</reference>
<gene>
    <name evidence="3" type="primary">tnpA</name>
    <name evidence="3" type="ORF">WG900_19905</name>
</gene>
<dbReference type="NCBIfam" id="NF033573">
    <property type="entry name" value="transpos_IS200"/>
    <property type="match status" value="1"/>
</dbReference>
<dbReference type="SMART" id="SM01321">
    <property type="entry name" value="Y1_Tnp"/>
    <property type="match status" value="1"/>
</dbReference>
<dbReference type="RefSeq" id="WP_339970095.1">
    <property type="nucleotide sequence ID" value="NZ_JBBHJY010000015.1"/>
</dbReference>
<dbReference type="SUPFAM" id="SSF143422">
    <property type="entry name" value="Transposase IS200-like"/>
    <property type="match status" value="1"/>
</dbReference>
<comment type="caution">
    <text evidence="3">The sequence shown here is derived from an EMBL/GenBank/DDBJ whole genome shotgun (WGS) entry which is preliminary data.</text>
</comment>
<dbReference type="Pfam" id="PF01797">
    <property type="entry name" value="Y1_Tnp"/>
    <property type="match status" value="1"/>
</dbReference>
<dbReference type="PANTHER" id="PTHR33360">
    <property type="entry name" value="TRANSPOSASE FOR INSERTION SEQUENCE ELEMENT IS200"/>
    <property type="match status" value="1"/>
</dbReference>
<dbReference type="Gene3D" id="3.30.70.1290">
    <property type="entry name" value="Transposase IS200-like"/>
    <property type="match status" value="1"/>
</dbReference>
<organism evidence="3 4">
    <name type="scientific">Novosphingobium aquae</name>
    <dbReference type="NCBI Taxonomy" id="3133435"/>
    <lineage>
        <taxon>Bacteria</taxon>
        <taxon>Pseudomonadati</taxon>
        <taxon>Pseudomonadota</taxon>
        <taxon>Alphaproteobacteria</taxon>
        <taxon>Sphingomonadales</taxon>
        <taxon>Sphingomonadaceae</taxon>
        <taxon>Novosphingobium</taxon>
    </lineage>
</organism>
<dbReference type="InterPro" id="IPR002686">
    <property type="entry name" value="Transposase_17"/>
</dbReference>
<sequence>MPRSESEPALPRSSDGAAPDPKTACSDPSSAPKCANKSTLKTGHSPPKQGVTCGRVTIIRQVCSEMGVTIINGALSHDHVHMFVEIPPHVSVSDFVRRAKGRSSRSIQQALEHIRKGYWGQRFWGRGYFSTTAGNISEDIIMGYLDRHIRKDDFSPAA</sequence>
<dbReference type="InterPro" id="IPR036515">
    <property type="entry name" value="Transposase_17_sf"/>
</dbReference>
<dbReference type="EMBL" id="JBBHJY010000015">
    <property type="protein sequence ID" value="MEJ6012172.1"/>
    <property type="molecule type" value="Genomic_DNA"/>
</dbReference>
<feature type="region of interest" description="Disordered" evidence="1">
    <location>
        <begin position="1"/>
        <end position="51"/>
    </location>
</feature>
<feature type="domain" description="Transposase IS200-like" evidence="2">
    <location>
        <begin position="48"/>
        <end position="148"/>
    </location>
</feature>
<evidence type="ECO:0000259" key="2">
    <source>
        <dbReference type="SMART" id="SM01321"/>
    </source>
</evidence>
<keyword evidence="4" id="KW-1185">Reference proteome</keyword>
<evidence type="ECO:0000313" key="4">
    <source>
        <dbReference type="Proteomes" id="UP001379235"/>
    </source>
</evidence>
<evidence type="ECO:0000313" key="3">
    <source>
        <dbReference type="EMBL" id="MEJ6012172.1"/>
    </source>
</evidence>
<protein>
    <submittedName>
        <fullName evidence="3">IS200/IS605 family transposase</fullName>
    </submittedName>
</protein>
<name>A0ABU8SE40_9SPHN</name>
<evidence type="ECO:0000256" key="1">
    <source>
        <dbReference type="SAM" id="MobiDB-lite"/>
    </source>
</evidence>
<dbReference type="Proteomes" id="UP001379235">
    <property type="component" value="Unassembled WGS sequence"/>
</dbReference>
<accession>A0ABU8SE40</accession>
<dbReference type="PANTHER" id="PTHR33360:SF2">
    <property type="entry name" value="TRANSPOSASE FOR INSERTION SEQUENCE ELEMENT IS200"/>
    <property type="match status" value="1"/>
</dbReference>